<gene>
    <name evidence="1" type="ORF">J3Q64DRAFT_1725760</name>
</gene>
<protein>
    <submittedName>
        <fullName evidence="1">Uncharacterized protein</fullName>
    </submittedName>
</protein>
<evidence type="ECO:0000313" key="1">
    <source>
        <dbReference type="EMBL" id="KAL0091892.1"/>
    </source>
</evidence>
<dbReference type="EMBL" id="JBCLYO010000003">
    <property type="protein sequence ID" value="KAL0091892.1"/>
    <property type="molecule type" value="Genomic_DNA"/>
</dbReference>
<name>A0ABR3B7G3_PHYBL</name>
<organism evidence="1 2">
    <name type="scientific">Phycomyces blakesleeanus</name>
    <dbReference type="NCBI Taxonomy" id="4837"/>
    <lineage>
        <taxon>Eukaryota</taxon>
        <taxon>Fungi</taxon>
        <taxon>Fungi incertae sedis</taxon>
        <taxon>Mucoromycota</taxon>
        <taxon>Mucoromycotina</taxon>
        <taxon>Mucoromycetes</taxon>
        <taxon>Mucorales</taxon>
        <taxon>Phycomycetaceae</taxon>
        <taxon>Phycomyces</taxon>
    </lineage>
</organism>
<keyword evidence="2" id="KW-1185">Reference proteome</keyword>
<reference evidence="1 2" key="1">
    <citation type="submission" date="2024-04" db="EMBL/GenBank/DDBJ databases">
        <title>Symmetric and asymmetric DNA N6-adenine methylation regulates different biological responses in Mucorales.</title>
        <authorList>
            <consortium name="Lawrence Berkeley National Laboratory"/>
            <person name="Lax C."/>
            <person name="Mondo S.J."/>
            <person name="Osorio-Concepcion M."/>
            <person name="Muszewska A."/>
            <person name="Corrochano-Luque M."/>
            <person name="Gutierrez G."/>
            <person name="Riley R."/>
            <person name="Lipzen A."/>
            <person name="Guo J."/>
            <person name="Hundley H."/>
            <person name="Amirebrahimi M."/>
            <person name="Ng V."/>
            <person name="Lorenzo-Gutierrez D."/>
            <person name="Binder U."/>
            <person name="Yang J."/>
            <person name="Song Y."/>
            <person name="Canovas D."/>
            <person name="Navarro E."/>
            <person name="Freitag M."/>
            <person name="Gabaldon T."/>
            <person name="Grigoriev I.V."/>
            <person name="Corrochano L.M."/>
            <person name="Nicolas F.E."/>
            <person name="Garre V."/>
        </authorList>
    </citation>
    <scope>NUCLEOTIDE SEQUENCE [LARGE SCALE GENOMIC DNA]</scope>
    <source>
        <strain evidence="1 2">L51</strain>
    </source>
</reference>
<accession>A0ABR3B7G3</accession>
<proteinExistence type="predicted"/>
<comment type="caution">
    <text evidence="1">The sequence shown here is derived from an EMBL/GenBank/DDBJ whole genome shotgun (WGS) entry which is preliminary data.</text>
</comment>
<sequence>MLSGILTDITKRFILRWPDKTDETAPKIRPDAIISTLIQLKFGRHLGNTCLENEDPILIFQVNGFQLILYVIQRINHRFYTIIWLTAQAPNTEIFPFNIIDVISFK</sequence>
<dbReference type="Proteomes" id="UP001448207">
    <property type="component" value="Unassembled WGS sequence"/>
</dbReference>
<evidence type="ECO:0000313" key="2">
    <source>
        <dbReference type="Proteomes" id="UP001448207"/>
    </source>
</evidence>